<accession>A0ABY7CYD2</accession>
<sequence length="331" mass="36871">MDRELVKLIVTQGLHGTSTPTDLSFADNSTIKAIPGDTCTVLKNLAIEPDLIYCICCPKFFAMYPDNESAPQKCSFRHLPEKPPKASTGNNRLGQLEITYLTNFARIGNLRAALASGSFPKSFKPYVKQIRALYQPIPFAAETATNRRQSTLEVGMLNQLIDWLNQIFPLENGGQWTTSSKWSMSLASVNKAPVNSLIQIFPNLKQGNVVYSSMKTNESNCVVELKPGSQTKYGMIKTIFTHLRRAPGSKAVKDTWLAVHPLVTIRCNPNPFAQLQQYDAVGVALRKVEYDQEHIVLLEEVLAQCAWMTYKPKELVPAIDFETIAVVSLDC</sequence>
<name>A0ABY7CYD2_9BASI</name>
<dbReference type="EMBL" id="CP110430">
    <property type="protein sequence ID" value="WAQ88805.1"/>
    <property type="molecule type" value="Genomic_DNA"/>
</dbReference>
<keyword evidence="2" id="KW-1185">Reference proteome</keyword>
<evidence type="ECO:0000313" key="2">
    <source>
        <dbReference type="Proteomes" id="UP001164743"/>
    </source>
</evidence>
<evidence type="ECO:0000313" key="1">
    <source>
        <dbReference type="EMBL" id="WAQ88805.1"/>
    </source>
</evidence>
<gene>
    <name evidence="1" type="ORF">PtA15_10A225</name>
</gene>
<dbReference type="RefSeq" id="XP_053024360.1">
    <property type="nucleotide sequence ID" value="XM_053160380.1"/>
</dbReference>
<proteinExistence type="predicted"/>
<dbReference type="Proteomes" id="UP001164743">
    <property type="component" value="Chromosome 10A"/>
</dbReference>
<reference evidence="1" key="1">
    <citation type="submission" date="2022-10" db="EMBL/GenBank/DDBJ databases">
        <title>Puccinia triticina Genome sequencing and assembly.</title>
        <authorList>
            <person name="Li C."/>
        </authorList>
    </citation>
    <scope>NUCLEOTIDE SEQUENCE</scope>
    <source>
        <strain evidence="1">Pt15</strain>
    </source>
</reference>
<organism evidence="1 2">
    <name type="scientific">Puccinia triticina</name>
    <dbReference type="NCBI Taxonomy" id="208348"/>
    <lineage>
        <taxon>Eukaryota</taxon>
        <taxon>Fungi</taxon>
        <taxon>Dikarya</taxon>
        <taxon>Basidiomycota</taxon>
        <taxon>Pucciniomycotina</taxon>
        <taxon>Pucciniomycetes</taxon>
        <taxon>Pucciniales</taxon>
        <taxon>Pucciniaceae</taxon>
        <taxon>Puccinia</taxon>
    </lineage>
</organism>
<protein>
    <submittedName>
        <fullName evidence="1">Uncharacterized protein</fullName>
    </submittedName>
</protein>
<dbReference type="GeneID" id="77801275"/>